<dbReference type="OrthoDB" id="10249419at2759"/>
<dbReference type="PANTHER" id="PTHR35006:SF3">
    <property type="entry name" value="GLYOXALASE FAMILY PROTEIN (AFU_ORTHOLOGUE AFUA_3G06020)"/>
    <property type="match status" value="1"/>
</dbReference>
<evidence type="ECO:0000313" key="2">
    <source>
        <dbReference type="EMBL" id="EXV06224.1"/>
    </source>
</evidence>
<dbReference type="Proteomes" id="UP000030151">
    <property type="component" value="Unassembled WGS sequence"/>
</dbReference>
<dbReference type="Gene3D" id="3.10.180.10">
    <property type="entry name" value="2,3-Dihydroxybiphenyl 1,2-Dioxygenase, domain 1"/>
    <property type="match status" value="1"/>
</dbReference>
<dbReference type="HOGENOM" id="CLU_498784_0_0_1"/>
<proteinExistence type="predicted"/>
<dbReference type="AlphaFoldDB" id="A0A0A1V7N8"/>
<name>A0A0A1V7N8_9HYPO</name>
<evidence type="ECO:0008006" key="4">
    <source>
        <dbReference type="Google" id="ProtNLM"/>
    </source>
</evidence>
<dbReference type="EMBL" id="JELW01000001">
    <property type="protein sequence ID" value="EXV06224.1"/>
    <property type="molecule type" value="Genomic_DNA"/>
</dbReference>
<evidence type="ECO:0000313" key="3">
    <source>
        <dbReference type="Proteomes" id="UP000030151"/>
    </source>
</evidence>
<reference evidence="2 3" key="1">
    <citation type="submission" date="2014-02" db="EMBL/GenBank/DDBJ databases">
        <title>The genome sequence of the entomopathogenic fungus Metarhizium robertsii ARSEF 2575.</title>
        <authorList>
            <person name="Giuliano Garisto Donzelli B."/>
            <person name="Roe B.A."/>
            <person name="Macmil S.L."/>
            <person name="Krasnoff S.B."/>
            <person name="Gibson D.M."/>
        </authorList>
    </citation>
    <scope>NUCLEOTIDE SEQUENCE [LARGE SCALE GENOMIC DNA]</scope>
    <source>
        <strain evidence="2 3">ARSEF 2575</strain>
    </source>
</reference>
<feature type="compositionally biased region" description="Polar residues" evidence="1">
    <location>
        <begin position="206"/>
        <end position="226"/>
    </location>
</feature>
<sequence length="545" mass="58134">MVLPVVEVSHLPSSSSYFAAILQPLGLVYISSDDISHPAPLSVVFGTPTRPVLEIRQVLSPDDVHRPVHLVFTAPTRSAVANFYQRGIQANPSQTLLLQGSTDRDTLPNTGCMRATVIDMDGNRIEAVYLGQQSLDDTAKQSTRNGGQTWTGLIDRGLKYGQGASTPVVSARVFSQREPCGQQSSESSHRTTEEFSRTFSEKDSLNSKSLQSTNTQAGESQGVSGTINTSTVVGTLLGLAAGAILTYGIVSSDKHEATHNHADRSPASSQKVKSGPRFPGAGNHGDGRPGFSSRDMPVKATAFQYDLPHRSPWSRQLGGYEARVTRRPPPVQSSDAGVGQVRPQALRGIRSINLPTAPGERGVERRQVVADTNWNGGDLNDVWVGDATPPPIVDCGSTRLSSAKRNTGSLVVPSVASRPLSQMPRQVIPSRAPTAAFDPERETFVSARSRVSSSPVDQTPWHMNSVPATVEHFSRAQWMPPSMSHVSASRIPLPETIVNSGVSAREVPLPASGVGSSCADWGNDNDSIAPSDSISCVGTGRRRGV</sequence>
<comment type="caution">
    <text evidence="2">The sequence shown here is derived from an EMBL/GenBank/DDBJ whole genome shotgun (WGS) entry which is preliminary data.</text>
</comment>
<protein>
    <recommendedName>
        <fullName evidence="4">Glyoxalase family protein</fullName>
    </recommendedName>
</protein>
<dbReference type="PANTHER" id="PTHR35006">
    <property type="entry name" value="GLYOXALASE FAMILY PROTEIN (AFU_ORTHOLOGUE AFUA_5G14830)"/>
    <property type="match status" value="1"/>
</dbReference>
<evidence type="ECO:0000256" key="1">
    <source>
        <dbReference type="SAM" id="MobiDB-lite"/>
    </source>
</evidence>
<dbReference type="eggNOG" id="ENOG502S8NQ">
    <property type="taxonomic scope" value="Eukaryota"/>
</dbReference>
<gene>
    <name evidence="2" type="ORF">X797_000941</name>
</gene>
<feature type="compositionally biased region" description="Basic and acidic residues" evidence="1">
    <location>
        <begin position="187"/>
        <end position="205"/>
    </location>
</feature>
<dbReference type="InterPro" id="IPR029068">
    <property type="entry name" value="Glyas_Bleomycin-R_OHBP_Dase"/>
</dbReference>
<feature type="region of interest" description="Disordered" evidence="1">
    <location>
        <begin position="175"/>
        <end position="226"/>
    </location>
</feature>
<accession>A0A0A1V7N8</accession>
<organism evidence="2 3">
    <name type="scientific">Metarhizium robertsii</name>
    <dbReference type="NCBI Taxonomy" id="568076"/>
    <lineage>
        <taxon>Eukaryota</taxon>
        <taxon>Fungi</taxon>
        <taxon>Dikarya</taxon>
        <taxon>Ascomycota</taxon>
        <taxon>Pezizomycotina</taxon>
        <taxon>Sordariomycetes</taxon>
        <taxon>Hypocreomycetidae</taxon>
        <taxon>Hypocreales</taxon>
        <taxon>Clavicipitaceae</taxon>
        <taxon>Metarhizium</taxon>
    </lineage>
</organism>
<feature type="region of interest" description="Disordered" evidence="1">
    <location>
        <begin position="256"/>
        <end position="295"/>
    </location>
</feature>